<dbReference type="Gene3D" id="2.170.130.10">
    <property type="entry name" value="TonB-dependent receptor, plug domain"/>
    <property type="match status" value="1"/>
</dbReference>
<reference evidence="16 17" key="1">
    <citation type="submission" date="2017-05" db="EMBL/GenBank/DDBJ databases">
        <title>Genome Sequence of Loktanella vestfoldensis Strain SMR4r Isolated from a Culture of the Diatom Skeletonema marinoi.</title>
        <authorList>
            <person name="Topel M."/>
            <person name="Pinder M.I.M."/>
            <person name="Johansson O.N."/>
            <person name="Kourtchenko O."/>
            <person name="Godhe A."/>
            <person name="Clarke A.K."/>
        </authorList>
    </citation>
    <scope>NUCLEOTIDE SEQUENCE [LARGE SCALE GENOMIC DNA]</scope>
    <source>
        <strain evidence="16 17">SMR4r</strain>
    </source>
</reference>
<dbReference type="AlphaFoldDB" id="A0A1Y0EC05"/>
<dbReference type="InterPro" id="IPR039426">
    <property type="entry name" value="TonB-dep_rcpt-like"/>
</dbReference>
<evidence type="ECO:0000259" key="15">
    <source>
        <dbReference type="Pfam" id="PF07715"/>
    </source>
</evidence>
<keyword evidence="5 10" id="KW-0812">Transmembrane</keyword>
<dbReference type="InterPro" id="IPR037066">
    <property type="entry name" value="Plug_dom_sf"/>
</dbReference>
<keyword evidence="8 10" id="KW-0472">Membrane</keyword>
<comment type="subcellular location">
    <subcellularLocation>
        <location evidence="1 10">Cell outer membrane</location>
        <topology evidence="1 10">Multi-pass membrane protein</topology>
    </subcellularLocation>
</comment>
<dbReference type="PANTHER" id="PTHR30069:SF41">
    <property type="entry name" value="HEME_HEMOPEXIN UTILIZATION PROTEIN C"/>
    <property type="match status" value="1"/>
</dbReference>
<gene>
    <name evidence="16" type="primary">bhuA</name>
    <name evidence="16" type="ORF">LOKVESSMR4R_01841</name>
</gene>
<organism evidence="16 17">
    <name type="scientific">Yoonia vestfoldensis</name>
    <dbReference type="NCBI Taxonomy" id="245188"/>
    <lineage>
        <taxon>Bacteria</taxon>
        <taxon>Pseudomonadati</taxon>
        <taxon>Pseudomonadota</taxon>
        <taxon>Alphaproteobacteria</taxon>
        <taxon>Rhodobacterales</taxon>
        <taxon>Paracoccaceae</taxon>
        <taxon>Yoonia</taxon>
    </lineage>
</organism>
<evidence type="ECO:0000256" key="10">
    <source>
        <dbReference type="PROSITE-ProRule" id="PRU01360"/>
    </source>
</evidence>
<dbReference type="Proteomes" id="UP000195273">
    <property type="component" value="Chromosome"/>
</dbReference>
<evidence type="ECO:0000256" key="3">
    <source>
        <dbReference type="ARBA" id="ARBA00022448"/>
    </source>
</evidence>
<feature type="domain" description="TonB-dependent receptor-like beta-barrel" evidence="14">
    <location>
        <begin position="279"/>
        <end position="629"/>
    </location>
</feature>
<evidence type="ECO:0000256" key="7">
    <source>
        <dbReference type="ARBA" id="ARBA00023077"/>
    </source>
</evidence>
<proteinExistence type="inferred from homology"/>
<feature type="signal peptide" evidence="13">
    <location>
        <begin position="1"/>
        <end position="33"/>
    </location>
</feature>
<evidence type="ECO:0000256" key="6">
    <source>
        <dbReference type="ARBA" id="ARBA00022729"/>
    </source>
</evidence>
<dbReference type="EMBL" id="CP021431">
    <property type="protein sequence ID" value="ARU01154.1"/>
    <property type="molecule type" value="Genomic_DNA"/>
</dbReference>
<evidence type="ECO:0000256" key="5">
    <source>
        <dbReference type="ARBA" id="ARBA00022692"/>
    </source>
</evidence>
<evidence type="ECO:0000313" key="17">
    <source>
        <dbReference type="Proteomes" id="UP000195273"/>
    </source>
</evidence>
<dbReference type="InterPro" id="IPR012910">
    <property type="entry name" value="Plug_dom"/>
</dbReference>
<dbReference type="KEGG" id="lvs:LOKVESSMR4R_01841"/>
<dbReference type="InterPro" id="IPR036942">
    <property type="entry name" value="Beta-barrel_TonB_sf"/>
</dbReference>
<dbReference type="Pfam" id="PF00593">
    <property type="entry name" value="TonB_dep_Rec_b-barrel"/>
    <property type="match status" value="1"/>
</dbReference>
<dbReference type="InterPro" id="IPR000531">
    <property type="entry name" value="Beta-barrel_TonB"/>
</dbReference>
<evidence type="ECO:0000256" key="1">
    <source>
        <dbReference type="ARBA" id="ARBA00004571"/>
    </source>
</evidence>
<evidence type="ECO:0000313" key="16">
    <source>
        <dbReference type="EMBL" id="ARU01154.1"/>
    </source>
</evidence>
<keyword evidence="3 10" id="KW-0813">Transport</keyword>
<sequence>MAVLSAHARPSLSLSCLFCSTALALCLAPPLFAQESGDPALLGTLLLDPAVMRALDPDGNAADRGNSQYVAEAELDRARMGDLKDLFSGIASVSVGGSIPIAQKIFVNGVDMLNLAVSVDGVAQNNRLFHHVSANAFDPGLLKSVRVDAGAAPADAGPNALAGAVVMQTVDARDILAPGQQTGGNARLSYGDNGENFGRSLTLATQHEGFELLAYGKRVTGADYETGAGLVVQGSAADLATSLLKLAYESDTGHRFTLSGQQMLDDALRPFRANFIADGAARPLRRYDTQRRSAGFSYENTQASGFWDPRIVFGQSDVRIGVDQPTSPALGVSRGTTETQSGKIENRFHLGATDTVTAGLDFYDRTSRYRDDSTAAITESARNLGLYAQARLDPTTALSLSFGMRWDQQDFTGTSGFAQDYEGASGNISVAYDVTDRLTLRAGVSSVFGGLSIEDNFIFNPGWAYEALEPARATNYTLGATHDSGALQLEAEIFLTQIDDARVSSYAANANGDLETKGFNLGLGYGWQGGFLRASYAYSALEVNGAGADSFTALDLGTPLGGVLALEAQHTPLGSAFTYGGSVAAAQDYTKTEGFADQTLAGYAVLNLFTEYRPAGIDGLVVRAAVDNVFDASYTDRATYGADFASLTPLYEPGRTLAVTAGLSF</sequence>
<dbReference type="Gene3D" id="2.40.170.20">
    <property type="entry name" value="TonB-dependent receptor, beta-barrel domain"/>
    <property type="match status" value="1"/>
</dbReference>
<dbReference type="RefSeq" id="WP_087207727.1">
    <property type="nucleotide sequence ID" value="NZ_CP021431.1"/>
</dbReference>
<keyword evidence="4 10" id="KW-1134">Transmembrane beta strand</keyword>
<dbReference type="PROSITE" id="PS01156">
    <property type="entry name" value="TONB_DEPENDENT_REC_2"/>
    <property type="match status" value="1"/>
</dbReference>
<dbReference type="GO" id="GO:0044718">
    <property type="term" value="P:siderophore transmembrane transport"/>
    <property type="evidence" value="ECO:0007669"/>
    <property type="project" value="TreeGrafter"/>
</dbReference>
<evidence type="ECO:0000256" key="11">
    <source>
        <dbReference type="PROSITE-ProRule" id="PRU10144"/>
    </source>
</evidence>
<dbReference type="SUPFAM" id="SSF56935">
    <property type="entry name" value="Porins"/>
    <property type="match status" value="1"/>
</dbReference>
<feature type="chain" id="PRO_5012033251" evidence="13">
    <location>
        <begin position="34"/>
        <end position="665"/>
    </location>
</feature>
<accession>A0A1Y0EC05</accession>
<dbReference type="InterPro" id="IPR010917">
    <property type="entry name" value="TonB_rcpt_CS"/>
</dbReference>
<keyword evidence="9 10" id="KW-0998">Cell outer membrane</keyword>
<evidence type="ECO:0000256" key="8">
    <source>
        <dbReference type="ARBA" id="ARBA00023136"/>
    </source>
</evidence>
<dbReference type="GO" id="GO:0009279">
    <property type="term" value="C:cell outer membrane"/>
    <property type="evidence" value="ECO:0007669"/>
    <property type="project" value="UniProtKB-SubCell"/>
</dbReference>
<evidence type="ECO:0000256" key="9">
    <source>
        <dbReference type="ARBA" id="ARBA00023237"/>
    </source>
</evidence>
<protein>
    <submittedName>
        <fullName evidence="16">Heme transporter BhuA</fullName>
    </submittedName>
</protein>
<comment type="similarity">
    <text evidence="2 10 12">Belongs to the TonB-dependent receptor family.</text>
</comment>
<name>A0A1Y0EC05_9RHOB</name>
<keyword evidence="7 12" id="KW-0798">TonB box</keyword>
<evidence type="ECO:0000256" key="12">
    <source>
        <dbReference type="RuleBase" id="RU003357"/>
    </source>
</evidence>
<evidence type="ECO:0000256" key="13">
    <source>
        <dbReference type="SAM" id="SignalP"/>
    </source>
</evidence>
<dbReference type="GO" id="GO:0015344">
    <property type="term" value="F:siderophore uptake transmembrane transporter activity"/>
    <property type="evidence" value="ECO:0007669"/>
    <property type="project" value="TreeGrafter"/>
</dbReference>
<keyword evidence="17" id="KW-1185">Reference proteome</keyword>
<evidence type="ECO:0000259" key="14">
    <source>
        <dbReference type="Pfam" id="PF00593"/>
    </source>
</evidence>
<keyword evidence="6 13" id="KW-0732">Signal</keyword>
<dbReference type="PANTHER" id="PTHR30069">
    <property type="entry name" value="TONB-DEPENDENT OUTER MEMBRANE RECEPTOR"/>
    <property type="match status" value="1"/>
</dbReference>
<evidence type="ECO:0000256" key="2">
    <source>
        <dbReference type="ARBA" id="ARBA00009810"/>
    </source>
</evidence>
<feature type="short sequence motif" description="TonB C-terminal box" evidence="11">
    <location>
        <begin position="648"/>
        <end position="665"/>
    </location>
</feature>
<evidence type="ECO:0000256" key="4">
    <source>
        <dbReference type="ARBA" id="ARBA00022452"/>
    </source>
</evidence>
<feature type="domain" description="TonB-dependent receptor plug" evidence="15">
    <location>
        <begin position="67"/>
        <end position="164"/>
    </location>
</feature>
<dbReference type="PROSITE" id="PS52016">
    <property type="entry name" value="TONB_DEPENDENT_REC_3"/>
    <property type="match status" value="1"/>
</dbReference>
<dbReference type="Pfam" id="PF07715">
    <property type="entry name" value="Plug"/>
    <property type="match status" value="1"/>
</dbReference>
<dbReference type="OrthoDB" id="9760494at2"/>